<evidence type="ECO:0000313" key="10">
    <source>
        <dbReference type="EMBL" id="CAF90572.1"/>
    </source>
</evidence>
<keyword evidence="5" id="KW-0862">Zinc</keyword>
<dbReference type="Gene3D" id="1.20.5.990">
    <property type="entry name" value="Nemo cc2-lz domain - 1d5 darpin complex"/>
    <property type="match status" value="1"/>
</dbReference>
<evidence type="ECO:0000256" key="6">
    <source>
        <dbReference type="ARBA" id="ARBA00023054"/>
    </source>
</evidence>
<comment type="subcellular location">
    <subcellularLocation>
        <location evidence="1">Cytoplasm</location>
    </subcellularLocation>
</comment>
<dbReference type="GO" id="GO:0008270">
    <property type="term" value="F:zinc ion binding"/>
    <property type="evidence" value="ECO:0007669"/>
    <property type="project" value="UniProtKB-KW"/>
</dbReference>
<keyword evidence="4 7" id="KW-0863">Zinc-finger</keyword>
<protein>
    <submittedName>
        <fullName evidence="10">(spotted green pufferfish) hypothetical protein</fullName>
    </submittedName>
</protein>
<dbReference type="InterPro" id="IPR032419">
    <property type="entry name" value="CC2-LZ_dom"/>
</dbReference>
<sequence length="297" mass="33924">QLAKDCEALKAQATSLLAELNERQSCLDKSEHERQLLEEKLCSKTKALQGAERELEQQRKQHHVAMDKLLLQTQNLEQALKTERHVVTEEKKKLTQLQHAYTCLFKDYDSKLKNELQGGDLCSRLEEAERALALKQDLIDKLKEEVERQKGSLETVPVLTAQAEIYKADFLAEREAREKLNQKKEELQDQLTQALADIDRLKQEATSRACMEKMKLRHQDEYQRRRGHMPRPAGMFPGAPPFNTVPPASSFRNPGLVPVGDPGVGRAEELPDLCCPKCQYQAPDMDTLQIHVMDCIQ</sequence>
<comment type="caution">
    <text evidence="10">The sequence shown here is derived from an EMBL/GenBank/DDBJ whole genome shotgun (WGS) entry which is preliminary data.</text>
</comment>
<evidence type="ECO:0000256" key="2">
    <source>
        <dbReference type="ARBA" id="ARBA00022490"/>
    </source>
</evidence>
<dbReference type="Pfam" id="PF18414">
    <property type="entry name" value="zf_C2H2_10"/>
    <property type="match status" value="1"/>
</dbReference>
<evidence type="ECO:0000256" key="8">
    <source>
        <dbReference type="SAM" id="Coils"/>
    </source>
</evidence>
<dbReference type="AlphaFoldDB" id="Q4T960"/>
<evidence type="ECO:0000256" key="3">
    <source>
        <dbReference type="ARBA" id="ARBA00022723"/>
    </source>
</evidence>
<dbReference type="GO" id="GO:0005634">
    <property type="term" value="C:nucleus"/>
    <property type="evidence" value="ECO:0007669"/>
    <property type="project" value="TreeGrafter"/>
</dbReference>
<evidence type="ECO:0000256" key="1">
    <source>
        <dbReference type="ARBA" id="ARBA00004496"/>
    </source>
</evidence>
<dbReference type="GO" id="GO:0008385">
    <property type="term" value="C:IkappaB kinase complex"/>
    <property type="evidence" value="ECO:0007669"/>
    <property type="project" value="TreeGrafter"/>
</dbReference>
<organism evidence="10">
    <name type="scientific">Tetraodon nigroviridis</name>
    <name type="common">Spotted green pufferfish</name>
    <name type="synonym">Chelonodon nigroviridis</name>
    <dbReference type="NCBI Taxonomy" id="99883"/>
    <lineage>
        <taxon>Eukaryota</taxon>
        <taxon>Metazoa</taxon>
        <taxon>Chordata</taxon>
        <taxon>Craniata</taxon>
        <taxon>Vertebrata</taxon>
        <taxon>Euteleostomi</taxon>
        <taxon>Actinopterygii</taxon>
        <taxon>Neopterygii</taxon>
        <taxon>Teleostei</taxon>
        <taxon>Neoteleostei</taxon>
        <taxon>Acanthomorphata</taxon>
        <taxon>Eupercaria</taxon>
        <taxon>Tetraodontiformes</taxon>
        <taxon>Tetradontoidea</taxon>
        <taxon>Tetraodontidae</taxon>
        <taxon>Tetraodon</taxon>
    </lineage>
</organism>
<name>Q4T960_TETNG</name>
<dbReference type="FunFam" id="1.20.5.390:FF:000002">
    <property type="entry name" value="NF-kappa-B essential modulator isoform X1"/>
    <property type="match status" value="1"/>
</dbReference>
<dbReference type="PROSITE" id="PS51801">
    <property type="entry name" value="ZF_CCHC_NOA"/>
    <property type="match status" value="1"/>
</dbReference>
<reference evidence="10" key="1">
    <citation type="journal article" date="2004" name="Nature">
        <title>Genome duplication in the teleost fish Tetraodon nigroviridis reveals the early vertebrate proto-karyotype.</title>
        <authorList>
            <person name="Jaillon O."/>
            <person name="Aury J.-M."/>
            <person name="Brunet F."/>
            <person name="Petit J.-L."/>
            <person name="Stange-Thomann N."/>
            <person name="Mauceli E."/>
            <person name="Bouneau L."/>
            <person name="Fischer C."/>
            <person name="Ozouf-Costaz C."/>
            <person name="Bernot A."/>
            <person name="Nicaud S."/>
            <person name="Jaffe D."/>
            <person name="Fisher S."/>
            <person name="Lutfalla G."/>
            <person name="Dossat C."/>
            <person name="Segurens B."/>
            <person name="Dasilva C."/>
            <person name="Salanoubat M."/>
            <person name="Levy M."/>
            <person name="Boudet N."/>
            <person name="Castellano S."/>
            <person name="Anthouard V."/>
            <person name="Jubin C."/>
            <person name="Castelli V."/>
            <person name="Katinka M."/>
            <person name="Vacherie B."/>
            <person name="Biemont C."/>
            <person name="Skalli Z."/>
            <person name="Cattolico L."/>
            <person name="Poulain J."/>
            <person name="De Berardinis V."/>
            <person name="Cruaud C."/>
            <person name="Duprat S."/>
            <person name="Brottier P."/>
            <person name="Coutanceau J.-P."/>
            <person name="Gouzy J."/>
            <person name="Parra G."/>
            <person name="Lardier G."/>
            <person name="Chapple C."/>
            <person name="McKernan K.J."/>
            <person name="McEwan P."/>
            <person name="Bosak S."/>
            <person name="Kellis M."/>
            <person name="Volff J.-N."/>
            <person name="Guigo R."/>
            <person name="Zody M.C."/>
            <person name="Mesirov J."/>
            <person name="Lindblad-Toh K."/>
            <person name="Birren B."/>
            <person name="Nusbaum C."/>
            <person name="Kahn D."/>
            <person name="Robinson-Rechavi M."/>
            <person name="Laudet V."/>
            <person name="Schachter V."/>
            <person name="Quetier F."/>
            <person name="Saurin W."/>
            <person name="Scarpelli C."/>
            <person name="Wincker P."/>
            <person name="Lander E.S."/>
            <person name="Weissenbach J."/>
            <person name="Roest Crollius H."/>
        </authorList>
    </citation>
    <scope>NUCLEOTIDE SEQUENCE [LARGE SCALE GENOMIC DNA]</scope>
</reference>
<reference evidence="10" key="2">
    <citation type="submission" date="2004-02" db="EMBL/GenBank/DDBJ databases">
        <authorList>
            <consortium name="Genoscope"/>
            <consortium name="Whitehead Institute Centre for Genome Research"/>
        </authorList>
    </citation>
    <scope>NUCLEOTIDE SEQUENCE</scope>
</reference>
<keyword evidence="3" id="KW-0479">Metal-binding</keyword>
<dbReference type="GO" id="GO:0043123">
    <property type="term" value="P:positive regulation of canonical NF-kappaB signal transduction"/>
    <property type="evidence" value="ECO:0007669"/>
    <property type="project" value="TreeGrafter"/>
</dbReference>
<dbReference type="FunFam" id="1.20.5.990:FF:000003">
    <property type="entry name" value="NF-kappa-B essential modulator isoform X1"/>
    <property type="match status" value="1"/>
</dbReference>
<dbReference type="GO" id="GO:0070530">
    <property type="term" value="F:K63-linked polyubiquitin modification-dependent protein binding"/>
    <property type="evidence" value="ECO:0007669"/>
    <property type="project" value="InterPro"/>
</dbReference>
<evidence type="ECO:0000256" key="7">
    <source>
        <dbReference type="PROSITE-ProRule" id="PRU01142"/>
    </source>
</evidence>
<dbReference type="InterPro" id="IPR051301">
    <property type="entry name" value="Optineurin/NFkB_EssMod"/>
</dbReference>
<dbReference type="PANTHER" id="PTHR31553:SF3">
    <property type="entry name" value="NF-KAPPA-B ESSENTIAL MODULATOR"/>
    <property type="match status" value="1"/>
</dbReference>
<evidence type="ECO:0000256" key="5">
    <source>
        <dbReference type="ARBA" id="ARBA00022833"/>
    </source>
</evidence>
<dbReference type="Gene3D" id="1.20.5.390">
    <property type="entry name" value="L1 transposable element, trimerization domain"/>
    <property type="match status" value="1"/>
</dbReference>
<proteinExistence type="predicted"/>
<gene>
    <name evidence="10" type="ORF">GSTENG00004906001</name>
</gene>
<evidence type="ECO:0000259" key="9">
    <source>
        <dbReference type="PROSITE" id="PS51801"/>
    </source>
</evidence>
<feature type="non-terminal residue" evidence="10">
    <location>
        <position position="1"/>
    </location>
</feature>
<feature type="coiled-coil region" evidence="8">
    <location>
        <begin position="125"/>
        <end position="204"/>
    </location>
</feature>
<keyword evidence="6 8" id="KW-0175">Coiled coil</keyword>
<dbReference type="EMBL" id="CAAE01007638">
    <property type="protein sequence ID" value="CAF90572.1"/>
    <property type="molecule type" value="Genomic_DNA"/>
</dbReference>
<dbReference type="PANTHER" id="PTHR31553">
    <property type="entry name" value="NF-KAPPA-B ESSENTIAL MODULATOR"/>
    <property type="match status" value="1"/>
</dbReference>
<dbReference type="Pfam" id="PF16516">
    <property type="entry name" value="CC2-LZ"/>
    <property type="match status" value="1"/>
</dbReference>
<accession>Q4T960</accession>
<dbReference type="OrthoDB" id="6343844at2759"/>
<dbReference type="InterPro" id="IPR034735">
    <property type="entry name" value="NEMO_ZF"/>
</dbReference>
<feature type="domain" description="CCHC NOA-type" evidence="9">
    <location>
        <begin position="267"/>
        <end position="297"/>
    </location>
</feature>
<keyword evidence="2" id="KW-0963">Cytoplasm</keyword>
<dbReference type="KEGG" id="tng:GSTEN00004906G001"/>
<evidence type="ECO:0000256" key="4">
    <source>
        <dbReference type="ARBA" id="ARBA00022771"/>
    </source>
</evidence>
<dbReference type="CDD" id="cd09803">
    <property type="entry name" value="UBAN"/>
    <property type="match status" value="1"/>
</dbReference>